<keyword evidence="4" id="KW-0813">Transport</keyword>
<evidence type="ECO:0000313" key="13">
    <source>
        <dbReference type="Proteomes" id="UP000293296"/>
    </source>
</evidence>
<keyword evidence="7" id="KW-1005">Bacterial flagellum biogenesis</keyword>
<dbReference type="KEGG" id="dcb:C3Y92_02070"/>
<dbReference type="Gene3D" id="1.10.287.1700">
    <property type="match status" value="1"/>
</dbReference>
<keyword evidence="12" id="KW-0282">Flagellum</keyword>
<dbReference type="GO" id="GO:0015031">
    <property type="term" value="P:protein transport"/>
    <property type="evidence" value="ECO:0007669"/>
    <property type="project" value="UniProtKB-KW"/>
</dbReference>
<evidence type="ECO:0000256" key="6">
    <source>
        <dbReference type="ARBA" id="ARBA00022500"/>
    </source>
</evidence>
<dbReference type="OrthoDB" id="5471173at2"/>
<keyword evidence="8" id="KW-0653">Protein transport</keyword>
<keyword evidence="5" id="KW-1003">Cell membrane</keyword>
<evidence type="ECO:0000256" key="2">
    <source>
        <dbReference type="ARBA" id="ARBA00010004"/>
    </source>
</evidence>
<sequence length="147" mass="17226">MAKPFRFNLERVLDIRGQLEERAKMELGKASAACTAKQREIDRIINEKNAREASMSQKAVVTPEELWLWQAYRKRLVADIQTGQVKLAELEEVRERCRRTLVTRSKDKKLLEKLKSNKAERHAQQEKLAEQNENDDMASIRYQPPVY</sequence>
<evidence type="ECO:0000256" key="11">
    <source>
        <dbReference type="SAM" id="MobiDB-lite"/>
    </source>
</evidence>
<evidence type="ECO:0000256" key="9">
    <source>
        <dbReference type="ARBA" id="ARBA00023136"/>
    </source>
</evidence>
<keyword evidence="12" id="KW-0969">Cilium</keyword>
<evidence type="ECO:0000256" key="8">
    <source>
        <dbReference type="ARBA" id="ARBA00022927"/>
    </source>
</evidence>
<dbReference type="GO" id="GO:0005886">
    <property type="term" value="C:plasma membrane"/>
    <property type="evidence" value="ECO:0007669"/>
    <property type="project" value="UniProtKB-SubCell"/>
</dbReference>
<dbReference type="InterPro" id="IPR012823">
    <property type="entry name" value="Flagell_FliJ"/>
</dbReference>
<keyword evidence="10" id="KW-1006">Bacterial flagellum protein export</keyword>
<keyword evidence="12" id="KW-0966">Cell projection</keyword>
<keyword evidence="13" id="KW-1185">Reference proteome</keyword>
<evidence type="ECO:0000256" key="3">
    <source>
        <dbReference type="ARBA" id="ARBA00020392"/>
    </source>
</evidence>
<dbReference type="NCBIfam" id="TIGR02473">
    <property type="entry name" value="flagell_FliJ"/>
    <property type="match status" value="1"/>
</dbReference>
<feature type="region of interest" description="Disordered" evidence="11">
    <location>
        <begin position="112"/>
        <end position="147"/>
    </location>
</feature>
<dbReference type="AlphaFoldDB" id="A0A4V0YQF2"/>
<reference evidence="12 13" key="1">
    <citation type="submission" date="2018-02" db="EMBL/GenBank/DDBJ databases">
        <title>Genome sequence of Desulfovibrio carbinolicus DSM 3852.</title>
        <authorList>
            <person name="Wilbanks E."/>
            <person name="Skennerton C.T."/>
            <person name="Orphan V.J."/>
        </authorList>
    </citation>
    <scope>NUCLEOTIDE SEQUENCE [LARGE SCALE GENOMIC DNA]</scope>
    <source>
        <strain evidence="12 13">DSM 3852</strain>
    </source>
</reference>
<keyword evidence="9" id="KW-0472">Membrane</keyword>
<dbReference type="GO" id="GO:0009288">
    <property type="term" value="C:bacterial-type flagellum"/>
    <property type="evidence" value="ECO:0007669"/>
    <property type="project" value="InterPro"/>
</dbReference>
<dbReference type="GO" id="GO:0006935">
    <property type="term" value="P:chemotaxis"/>
    <property type="evidence" value="ECO:0007669"/>
    <property type="project" value="UniProtKB-KW"/>
</dbReference>
<comment type="similarity">
    <text evidence="2">Belongs to the FliJ family.</text>
</comment>
<evidence type="ECO:0000256" key="7">
    <source>
        <dbReference type="ARBA" id="ARBA00022795"/>
    </source>
</evidence>
<proteinExistence type="inferred from homology"/>
<dbReference type="Proteomes" id="UP000293296">
    <property type="component" value="Chromosome"/>
</dbReference>
<dbReference type="Pfam" id="PF02050">
    <property type="entry name" value="FliJ"/>
    <property type="match status" value="1"/>
</dbReference>
<dbReference type="GO" id="GO:0044781">
    <property type="term" value="P:bacterial-type flagellum organization"/>
    <property type="evidence" value="ECO:0007669"/>
    <property type="project" value="UniProtKB-KW"/>
</dbReference>
<organism evidence="12 13">
    <name type="scientific">Solidesulfovibrio carbinolicus</name>
    <dbReference type="NCBI Taxonomy" id="296842"/>
    <lineage>
        <taxon>Bacteria</taxon>
        <taxon>Pseudomonadati</taxon>
        <taxon>Thermodesulfobacteriota</taxon>
        <taxon>Desulfovibrionia</taxon>
        <taxon>Desulfovibrionales</taxon>
        <taxon>Desulfovibrionaceae</taxon>
        <taxon>Solidesulfovibrio</taxon>
    </lineage>
</organism>
<feature type="compositionally biased region" description="Basic and acidic residues" evidence="11">
    <location>
        <begin position="112"/>
        <end position="130"/>
    </location>
</feature>
<accession>A0A4V0YQF2</accession>
<dbReference type="EMBL" id="CP026538">
    <property type="protein sequence ID" value="QAZ66092.1"/>
    <property type="molecule type" value="Genomic_DNA"/>
</dbReference>
<keyword evidence="6" id="KW-0145">Chemotaxis</keyword>
<name>A0A4V0YQF2_9BACT</name>
<protein>
    <recommendedName>
        <fullName evidence="3">Flagellar FliJ protein</fullName>
    </recommendedName>
</protein>
<evidence type="ECO:0000313" key="12">
    <source>
        <dbReference type="EMBL" id="QAZ66092.1"/>
    </source>
</evidence>
<dbReference type="InterPro" id="IPR053716">
    <property type="entry name" value="Flag_assembly_chemotaxis_eff"/>
</dbReference>
<evidence type="ECO:0000256" key="4">
    <source>
        <dbReference type="ARBA" id="ARBA00022448"/>
    </source>
</evidence>
<evidence type="ECO:0000256" key="10">
    <source>
        <dbReference type="ARBA" id="ARBA00023225"/>
    </source>
</evidence>
<dbReference type="RefSeq" id="WP_129349042.1">
    <property type="nucleotide sequence ID" value="NZ_CP026538.1"/>
</dbReference>
<gene>
    <name evidence="12" type="primary">fliJ</name>
    <name evidence="12" type="ORF">C3Y92_02070</name>
</gene>
<comment type="subcellular location">
    <subcellularLocation>
        <location evidence="1">Cell membrane</location>
        <topology evidence="1">Peripheral membrane protein</topology>
        <orientation evidence="1">Cytoplasmic side</orientation>
    </subcellularLocation>
</comment>
<dbReference type="GO" id="GO:0071973">
    <property type="term" value="P:bacterial-type flagellum-dependent cell motility"/>
    <property type="evidence" value="ECO:0007669"/>
    <property type="project" value="InterPro"/>
</dbReference>
<evidence type="ECO:0000256" key="1">
    <source>
        <dbReference type="ARBA" id="ARBA00004413"/>
    </source>
</evidence>
<evidence type="ECO:0000256" key="5">
    <source>
        <dbReference type="ARBA" id="ARBA00022475"/>
    </source>
</evidence>